<evidence type="ECO:0000313" key="1">
    <source>
        <dbReference type="EMBL" id="KAK9883631.1"/>
    </source>
</evidence>
<protein>
    <submittedName>
        <fullName evidence="1">Uncharacterized protein</fullName>
    </submittedName>
</protein>
<organism evidence="1 2">
    <name type="scientific">Henosepilachna vigintioctopunctata</name>
    <dbReference type="NCBI Taxonomy" id="420089"/>
    <lineage>
        <taxon>Eukaryota</taxon>
        <taxon>Metazoa</taxon>
        <taxon>Ecdysozoa</taxon>
        <taxon>Arthropoda</taxon>
        <taxon>Hexapoda</taxon>
        <taxon>Insecta</taxon>
        <taxon>Pterygota</taxon>
        <taxon>Neoptera</taxon>
        <taxon>Endopterygota</taxon>
        <taxon>Coleoptera</taxon>
        <taxon>Polyphaga</taxon>
        <taxon>Cucujiformia</taxon>
        <taxon>Coccinelloidea</taxon>
        <taxon>Coccinellidae</taxon>
        <taxon>Epilachninae</taxon>
        <taxon>Epilachnini</taxon>
        <taxon>Henosepilachna</taxon>
    </lineage>
</organism>
<gene>
    <name evidence="1" type="ORF">WA026_001802</name>
</gene>
<comment type="caution">
    <text evidence="1">The sequence shown here is derived from an EMBL/GenBank/DDBJ whole genome shotgun (WGS) entry which is preliminary data.</text>
</comment>
<proteinExistence type="predicted"/>
<sequence>MTYFNKQFPTRRFYRYSRKRWVKDEIKLSSARLHDLYILSEKYPSLKFLFTDFERKHSELINDTKTKFFQEKIMHSTNPTESCWNIVNTMKNKIFKNNMSFIRENDVLMDEPVSAANKFNIFFRDAPANVIIQIPKLD</sequence>
<keyword evidence="2" id="KW-1185">Reference proteome</keyword>
<dbReference type="EMBL" id="JARQZJ010000091">
    <property type="protein sequence ID" value="KAK9883631.1"/>
    <property type="molecule type" value="Genomic_DNA"/>
</dbReference>
<reference evidence="1 2" key="1">
    <citation type="submission" date="2023-03" db="EMBL/GenBank/DDBJ databases">
        <title>Genome insight into feeding habits of ladybird beetles.</title>
        <authorList>
            <person name="Li H.-S."/>
            <person name="Huang Y.-H."/>
            <person name="Pang H."/>
        </authorList>
    </citation>
    <scope>NUCLEOTIDE SEQUENCE [LARGE SCALE GENOMIC DNA]</scope>
    <source>
        <strain evidence="1">SYSU_2023b</strain>
        <tissue evidence="1">Whole body</tissue>
    </source>
</reference>
<dbReference type="Proteomes" id="UP001431783">
    <property type="component" value="Unassembled WGS sequence"/>
</dbReference>
<accession>A0AAW1UJ43</accession>
<name>A0AAW1UJ43_9CUCU</name>
<dbReference type="AlphaFoldDB" id="A0AAW1UJ43"/>
<evidence type="ECO:0000313" key="2">
    <source>
        <dbReference type="Proteomes" id="UP001431783"/>
    </source>
</evidence>